<dbReference type="GO" id="GO:0051301">
    <property type="term" value="P:cell division"/>
    <property type="evidence" value="ECO:0007669"/>
    <property type="project" value="UniProtKB-KW"/>
</dbReference>
<comment type="subcellular location">
    <subcellularLocation>
        <location evidence="1">Cytoplasm</location>
    </subcellularLocation>
</comment>
<evidence type="ECO:0000256" key="4">
    <source>
        <dbReference type="ARBA" id="ARBA00022960"/>
    </source>
</evidence>
<dbReference type="EMBL" id="MDKC01000001">
    <property type="protein sequence ID" value="ODG93712.1"/>
    <property type="molecule type" value="Genomic_DNA"/>
</dbReference>
<dbReference type="RefSeq" id="WP_025671532.1">
    <property type="nucleotide sequence ID" value="NZ_MDKC01000001.1"/>
</dbReference>
<dbReference type="PIRSF" id="PIRSF029938">
    <property type="entry name" value="UCP029938"/>
    <property type="match status" value="1"/>
</dbReference>
<dbReference type="Proteomes" id="UP000094580">
    <property type="component" value="Unassembled WGS sequence"/>
</dbReference>
<proteinExistence type="predicted"/>
<dbReference type="NCBIfam" id="NF010725">
    <property type="entry name" value="PRK14127.1"/>
    <property type="match status" value="1"/>
</dbReference>
<keyword evidence="4" id="KW-0133">Cell shape</keyword>
<evidence type="ECO:0000256" key="3">
    <source>
        <dbReference type="ARBA" id="ARBA00022618"/>
    </source>
</evidence>
<dbReference type="InterPro" id="IPR007793">
    <property type="entry name" value="DivIVA_fam"/>
</dbReference>
<feature type="coiled-coil region" evidence="7">
    <location>
        <begin position="34"/>
        <end position="68"/>
    </location>
</feature>
<keyword evidence="3 8" id="KW-0132">Cell division</keyword>
<dbReference type="InterPro" id="IPR011229">
    <property type="entry name" value="Cell_cycle_GpsB"/>
</dbReference>
<keyword evidence="2" id="KW-0963">Cytoplasm</keyword>
<evidence type="ECO:0000313" key="9">
    <source>
        <dbReference type="Proteomes" id="UP000094580"/>
    </source>
</evidence>
<protein>
    <submittedName>
        <fullName evidence="8">Cell division protein DivIVA</fullName>
    </submittedName>
</protein>
<dbReference type="NCBIfam" id="TIGR03544">
    <property type="entry name" value="DivI1A_domain"/>
    <property type="match status" value="1"/>
</dbReference>
<evidence type="ECO:0000313" key="8">
    <source>
        <dbReference type="EMBL" id="ODG93712.1"/>
    </source>
</evidence>
<keyword evidence="9" id="KW-1185">Reference proteome</keyword>
<comment type="caution">
    <text evidence="8">The sequence shown here is derived from an EMBL/GenBank/DDBJ whole genome shotgun (WGS) entry which is preliminary data.</text>
</comment>
<accession>A0ABX2ZWD9</accession>
<name>A0ABX2ZWD9_9BACI</name>
<keyword evidence="6" id="KW-0131">Cell cycle</keyword>
<keyword evidence="5 7" id="KW-0175">Coiled coil</keyword>
<dbReference type="PANTHER" id="PTHR35794:SF1">
    <property type="entry name" value="CELL CYCLE PROTEIN GPSB"/>
    <property type="match status" value="1"/>
</dbReference>
<dbReference type="Pfam" id="PF05103">
    <property type="entry name" value="DivIVA"/>
    <property type="match status" value="1"/>
</dbReference>
<dbReference type="PANTHER" id="PTHR35794">
    <property type="entry name" value="CELL DIVISION PROTEIN DIVIVA"/>
    <property type="match status" value="1"/>
</dbReference>
<reference evidence="8 9" key="1">
    <citation type="submission" date="2016-07" db="EMBL/GenBank/DDBJ databases">
        <authorList>
            <person name="Townsley L."/>
            <person name="Shank E.A."/>
        </authorList>
    </citation>
    <scope>NUCLEOTIDE SEQUENCE [LARGE SCALE GENOMIC DNA]</scope>
    <source>
        <strain evidence="8 9">CH01</strain>
    </source>
</reference>
<organism evidence="8 9">
    <name type="scientific">Gottfriedia luciferensis</name>
    <dbReference type="NCBI Taxonomy" id="178774"/>
    <lineage>
        <taxon>Bacteria</taxon>
        <taxon>Bacillati</taxon>
        <taxon>Bacillota</taxon>
        <taxon>Bacilli</taxon>
        <taxon>Bacillales</taxon>
        <taxon>Bacillaceae</taxon>
        <taxon>Gottfriedia</taxon>
    </lineage>
</organism>
<evidence type="ECO:0000256" key="1">
    <source>
        <dbReference type="ARBA" id="ARBA00004496"/>
    </source>
</evidence>
<sequence length="101" mass="11785">MESTKIKLSIKDILNKEFKVSMRGYNQEEVDQYLDSIIKDYESFQNQIVALQQENAKYKKLLEDQKNTATPPPSPFNNTNTDVLKRLSNLEKHVFGSKLFE</sequence>
<dbReference type="InterPro" id="IPR019933">
    <property type="entry name" value="DivIVA_domain"/>
</dbReference>
<evidence type="ECO:0000256" key="5">
    <source>
        <dbReference type="ARBA" id="ARBA00023054"/>
    </source>
</evidence>
<dbReference type="Gene3D" id="6.10.250.660">
    <property type="match status" value="1"/>
</dbReference>
<evidence type="ECO:0000256" key="7">
    <source>
        <dbReference type="SAM" id="Coils"/>
    </source>
</evidence>
<gene>
    <name evidence="8" type="ORF">BED47_00640</name>
</gene>
<evidence type="ECO:0000256" key="6">
    <source>
        <dbReference type="ARBA" id="ARBA00023306"/>
    </source>
</evidence>
<evidence type="ECO:0000256" key="2">
    <source>
        <dbReference type="ARBA" id="ARBA00022490"/>
    </source>
</evidence>